<dbReference type="eggNOG" id="COG0456">
    <property type="taxonomic scope" value="Bacteria"/>
</dbReference>
<dbReference type="PROSITE" id="PS51186">
    <property type="entry name" value="GNAT"/>
    <property type="match status" value="1"/>
</dbReference>
<evidence type="ECO:0000259" key="1">
    <source>
        <dbReference type="PROSITE" id="PS51186"/>
    </source>
</evidence>
<dbReference type="SUPFAM" id="SSF55729">
    <property type="entry name" value="Acyl-CoA N-acyltransferases (Nat)"/>
    <property type="match status" value="1"/>
</dbReference>
<dbReference type="STRING" id="1196031.A361_05380"/>
<dbReference type="InterPro" id="IPR050276">
    <property type="entry name" value="MshD_Acetyltransferase"/>
</dbReference>
<dbReference type="PANTHER" id="PTHR43617:SF33">
    <property type="entry name" value="SPORE COAT POLYSACCHARIDE BIOSYNTHESIS PROTEIN SPSD"/>
    <property type="match status" value="1"/>
</dbReference>
<dbReference type="Pfam" id="PF00583">
    <property type="entry name" value="Acetyltransf_1"/>
    <property type="match status" value="1"/>
</dbReference>
<feature type="domain" description="N-acetyltransferase" evidence="1">
    <location>
        <begin position="1"/>
        <end position="166"/>
    </location>
</feature>
<dbReference type="CDD" id="cd04301">
    <property type="entry name" value="NAT_SF"/>
    <property type="match status" value="1"/>
</dbReference>
<gene>
    <name evidence="2" type="ORF">A361_05380</name>
</gene>
<dbReference type="AlphaFoldDB" id="A0A160M7Q2"/>
<dbReference type="GO" id="GO:0016747">
    <property type="term" value="F:acyltransferase activity, transferring groups other than amino-acyl groups"/>
    <property type="evidence" value="ECO:0007669"/>
    <property type="project" value="InterPro"/>
</dbReference>
<name>A0A160M7Q2_9BACI</name>
<dbReference type="Proteomes" id="UP000077856">
    <property type="component" value="Chromosome"/>
</dbReference>
<protein>
    <submittedName>
        <fullName evidence="2">Acetyltransferase</fullName>
    </submittedName>
</protein>
<keyword evidence="2" id="KW-0808">Transferase</keyword>
<proteinExistence type="predicted"/>
<sequence length="166" mass="18886">MEIRLLRPDDAEIYKEIRLEGLKKNPEAFGSSYEEEAGRPPEVYGERFKGDNSFHFGAFENGKLIGVVSLVRETGLKVNHRSNIYAMYVTESWRQNGVGKCLVGKAVEKARSWDGVEQIHLAVMSENIPAKKLYASFGFEVYGKERHALKIDGKYYDEDLMALFLS</sequence>
<accession>A0A160M7Q2</accession>
<reference evidence="2 3" key="1">
    <citation type="submission" date="2016-04" db="EMBL/GenBank/DDBJ databases">
        <title>Complete genome sequence of Bacillus oceanisediminis strain 2691.</title>
        <authorList>
            <person name="Jeong H."/>
            <person name="Kim H.J."/>
            <person name="Lee D.-W."/>
        </authorList>
    </citation>
    <scope>NUCLEOTIDE SEQUENCE [LARGE SCALE GENOMIC DNA]</scope>
    <source>
        <strain evidence="2 3">2691</strain>
    </source>
</reference>
<dbReference type="EMBL" id="CP015506">
    <property type="protein sequence ID" value="AND38576.1"/>
    <property type="molecule type" value="Genomic_DNA"/>
</dbReference>
<evidence type="ECO:0000313" key="2">
    <source>
        <dbReference type="EMBL" id="AND38576.1"/>
    </source>
</evidence>
<dbReference type="PANTHER" id="PTHR43617">
    <property type="entry name" value="L-AMINO ACID N-ACETYLTRANSFERASE"/>
    <property type="match status" value="1"/>
</dbReference>
<organism evidence="2 3">
    <name type="scientific">Cytobacillus oceanisediminis 2691</name>
    <dbReference type="NCBI Taxonomy" id="1196031"/>
    <lineage>
        <taxon>Bacteria</taxon>
        <taxon>Bacillati</taxon>
        <taxon>Bacillota</taxon>
        <taxon>Bacilli</taxon>
        <taxon>Bacillales</taxon>
        <taxon>Bacillaceae</taxon>
        <taxon>Cytobacillus</taxon>
    </lineage>
</organism>
<evidence type="ECO:0000313" key="3">
    <source>
        <dbReference type="Proteomes" id="UP000077856"/>
    </source>
</evidence>
<dbReference type="Gene3D" id="3.40.630.30">
    <property type="match status" value="1"/>
</dbReference>
<dbReference type="InterPro" id="IPR000182">
    <property type="entry name" value="GNAT_dom"/>
</dbReference>
<dbReference type="RefSeq" id="WP_009334948.1">
    <property type="nucleotide sequence ID" value="NZ_CP015506.1"/>
</dbReference>
<dbReference type="KEGG" id="bon:A361_05380"/>
<dbReference type="InterPro" id="IPR016181">
    <property type="entry name" value="Acyl_CoA_acyltransferase"/>
</dbReference>